<evidence type="ECO:0000313" key="1">
    <source>
        <dbReference type="EMBL" id="SMG35150.1"/>
    </source>
</evidence>
<sequence length="135" mass="14845">MGLFDQFKQALIRDNIKRGFDGALHSAQDIASNPTNILQNHNVLQNYGREMQRIQQVGIRGSGVIRSVSPAGESVAVGGNDWVDIEMDMTLPGREPYLATTRIMMPRTTADMYAPGSRHNVAVDPADPNNFAFAE</sequence>
<proteinExistence type="predicted"/>
<name>A0A1X7K2W0_9CORY</name>
<dbReference type="EMBL" id="FXAR01000008">
    <property type="protein sequence ID" value="SMG35150.1"/>
    <property type="molecule type" value="Genomic_DNA"/>
</dbReference>
<keyword evidence="2" id="KW-1185">Reference proteome</keyword>
<dbReference type="AlphaFoldDB" id="A0A1X7K2W0"/>
<accession>A0A1X7K2W0</accession>
<dbReference type="OrthoDB" id="4424419at2"/>
<dbReference type="Proteomes" id="UP000193309">
    <property type="component" value="Unassembled WGS sequence"/>
</dbReference>
<organism evidence="1 2">
    <name type="scientific">Corynebacterium pollutisoli</name>
    <dbReference type="NCBI Taxonomy" id="1610489"/>
    <lineage>
        <taxon>Bacteria</taxon>
        <taxon>Bacillati</taxon>
        <taxon>Actinomycetota</taxon>
        <taxon>Actinomycetes</taxon>
        <taxon>Mycobacteriales</taxon>
        <taxon>Corynebacteriaceae</taxon>
        <taxon>Corynebacterium</taxon>
    </lineage>
</organism>
<evidence type="ECO:0000313" key="2">
    <source>
        <dbReference type="Proteomes" id="UP000193309"/>
    </source>
</evidence>
<reference evidence="2" key="1">
    <citation type="submission" date="2017-04" db="EMBL/GenBank/DDBJ databases">
        <authorList>
            <person name="Varghese N."/>
            <person name="Submissions S."/>
        </authorList>
    </citation>
    <scope>NUCLEOTIDE SEQUENCE [LARGE SCALE GENOMIC DNA]</scope>
    <source>
        <strain evidence="2">VDS</strain>
    </source>
</reference>
<gene>
    <name evidence="1" type="ORF">SAMN06295981_2180</name>
</gene>
<dbReference type="RefSeq" id="WP_085550273.1">
    <property type="nucleotide sequence ID" value="NZ_FXAR01000008.1"/>
</dbReference>
<protein>
    <submittedName>
        <fullName evidence="1">Uncharacterized protein</fullName>
    </submittedName>
</protein>